<accession>A0A223SE18</accession>
<evidence type="ECO:0000313" key="2">
    <source>
        <dbReference type="EMBL" id="ASU86365.1"/>
    </source>
</evidence>
<dbReference type="AlphaFoldDB" id="A0A223SE18"/>
<dbReference type="OrthoDB" id="9766277at2"/>
<dbReference type="EMBL" id="CP022753">
    <property type="protein sequence ID" value="ASU86365.1"/>
    <property type="molecule type" value="Genomic_DNA"/>
</dbReference>
<organism evidence="2 3">
    <name type="scientific">Nocardiopsis gilva YIM 90087</name>
    <dbReference type="NCBI Taxonomy" id="1235441"/>
    <lineage>
        <taxon>Bacteria</taxon>
        <taxon>Bacillati</taxon>
        <taxon>Actinomycetota</taxon>
        <taxon>Actinomycetes</taxon>
        <taxon>Streptosporangiales</taxon>
        <taxon>Nocardiopsidaceae</taxon>
        <taxon>Nocardiopsis</taxon>
    </lineage>
</organism>
<protein>
    <recommendedName>
        <fullName evidence="1">Transglycosylase SLT domain-containing protein</fullName>
    </recommendedName>
</protein>
<name>A0A223SE18_9ACTN</name>
<dbReference type="Proteomes" id="UP000215005">
    <property type="component" value="Chromosome"/>
</dbReference>
<evidence type="ECO:0000259" key="1">
    <source>
        <dbReference type="Pfam" id="PF01464"/>
    </source>
</evidence>
<dbReference type="Gene3D" id="1.10.530.10">
    <property type="match status" value="1"/>
</dbReference>
<dbReference type="InterPro" id="IPR008258">
    <property type="entry name" value="Transglycosylase_SLT_dom_1"/>
</dbReference>
<gene>
    <name evidence="2" type="ORF">CDO52_21505</name>
</gene>
<keyword evidence="3" id="KW-1185">Reference proteome</keyword>
<dbReference type="InterPro" id="IPR023346">
    <property type="entry name" value="Lysozyme-like_dom_sf"/>
</dbReference>
<dbReference type="SUPFAM" id="SSF53955">
    <property type="entry name" value="Lysozyme-like"/>
    <property type="match status" value="1"/>
</dbReference>
<feature type="domain" description="Transglycosylase SLT" evidence="1">
    <location>
        <begin position="90"/>
        <end position="156"/>
    </location>
</feature>
<dbReference type="KEGG" id="ngv:CDO52_21505"/>
<dbReference type="Pfam" id="PF01464">
    <property type="entry name" value="SLT"/>
    <property type="match status" value="1"/>
</dbReference>
<sequence>MAALIFVTVLITAVAATNPGNYFHDYIRKSICLVGGPECEGKSWIEVEDTNPPQRRPVTFGAGIPAGSVKNEANRELGKGLAAERGWDGAEWECLDNLWQRESGWDHTAINPSSAAAGIPQLLPSAGHDIPQGFYDDPTVQIKWGLNYIAERYKTPCAAWAHWQNPPKGDKWGHWY</sequence>
<evidence type="ECO:0000313" key="3">
    <source>
        <dbReference type="Proteomes" id="UP000215005"/>
    </source>
</evidence>
<reference evidence="2 3" key="1">
    <citation type="submission" date="2017-08" db="EMBL/GenBank/DDBJ databases">
        <title>The complete genome sequence of Nocardiopsis gilva YIM 90087.</title>
        <authorList>
            <person name="Yin M."/>
            <person name="Tang S."/>
        </authorList>
    </citation>
    <scope>NUCLEOTIDE SEQUENCE [LARGE SCALE GENOMIC DNA]</scope>
    <source>
        <strain evidence="2 3">YIM 90087</strain>
    </source>
</reference>
<proteinExistence type="predicted"/>